<dbReference type="GO" id="GO:0016020">
    <property type="term" value="C:membrane"/>
    <property type="evidence" value="ECO:0007669"/>
    <property type="project" value="TreeGrafter"/>
</dbReference>
<dbReference type="InterPro" id="IPR050879">
    <property type="entry name" value="Acyltransferase_3"/>
</dbReference>
<feature type="transmembrane region" description="Helical" evidence="1">
    <location>
        <begin position="7"/>
        <end position="28"/>
    </location>
</feature>
<protein>
    <recommendedName>
        <fullName evidence="4">Acyltransferase 3 domain-containing protein</fullName>
    </recommendedName>
</protein>
<evidence type="ECO:0000256" key="1">
    <source>
        <dbReference type="SAM" id="Phobius"/>
    </source>
</evidence>
<dbReference type="EMBL" id="MWML01000671">
    <property type="protein sequence ID" value="TCG02865.1"/>
    <property type="molecule type" value="Genomic_DNA"/>
</dbReference>
<comment type="caution">
    <text evidence="2">The sequence shown here is derived from an EMBL/GenBank/DDBJ whole genome shotgun (WGS) entry which is preliminary data.</text>
</comment>
<dbReference type="GO" id="GO:0000271">
    <property type="term" value="P:polysaccharide biosynthetic process"/>
    <property type="evidence" value="ECO:0007669"/>
    <property type="project" value="TreeGrafter"/>
</dbReference>
<keyword evidence="1" id="KW-0812">Transmembrane</keyword>
<name>A0A4R0X3F2_9BURK</name>
<dbReference type="PANTHER" id="PTHR23028">
    <property type="entry name" value="ACETYLTRANSFERASE"/>
    <property type="match status" value="1"/>
</dbReference>
<feature type="transmembrane region" description="Helical" evidence="1">
    <location>
        <begin position="34"/>
        <end position="53"/>
    </location>
</feature>
<keyword evidence="3" id="KW-1185">Reference proteome</keyword>
<gene>
    <name evidence="2" type="ORF">BZM27_52655</name>
</gene>
<accession>A0A4R0X3F2</accession>
<dbReference type="PANTHER" id="PTHR23028:SF53">
    <property type="entry name" value="ACYL_TRANSF_3 DOMAIN-CONTAINING PROTEIN"/>
    <property type="match status" value="1"/>
</dbReference>
<feature type="transmembrane region" description="Helical" evidence="1">
    <location>
        <begin position="65"/>
        <end position="86"/>
    </location>
</feature>
<sequence length="152" mass="16917">MVRYGMVVAAVCYYGQTLGAYFLGLPVVSPEMSIGNIVVASLVGLALLPGSLMQRALSNKVLVHFGKISYGIYVWHPVMWLMRSWINDVAHGILYIDHIPIVLVLIAMTVGFAEMSWLLFEKRLNDLGHKLAKRALAPGERLTPSYTTERIN</sequence>
<evidence type="ECO:0000313" key="3">
    <source>
        <dbReference type="Proteomes" id="UP000294200"/>
    </source>
</evidence>
<dbReference type="Proteomes" id="UP000294200">
    <property type="component" value="Unassembled WGS sequence"/>
</dbReference>
<feature type="transmembrane region" description="Helical" evidence="1">
    <location>
        <begin position="98"/>
        <end position="120"/>
    </location>
</feature>
<evidence type="ECO:0008006" key="4">
    <source>
        <dbReference type="Google" id="ProtNLM"/>
    </source>
</evidence>
<keyword evidence="1" id="KW-0472">Membrane</keyword>
<proteinExistence type="predicted"/>
<dbReference type="AlphaFoldDB" id="A0A4R0X3F2"/>
<keyword evidence="1" id="KW-1133">Transmembrane helix</keyword>
<evidence type="ECO:0000313" key="2">
    <source>
        <dbReference type="EMBL" id="TCG02865.1"/>
    </source>
</evidence>
<organism evidence="2 3">
    <name type="scientific">Paraburkholderia steynii</name>
    <dbReference type="NCBI Taxonomy" id="1245441"/>
    <lineage>
        <taxon>Bacteria</taxon>
        <taxon>Pseudomonadati</taxon>
        <taxon>Pseudomonadota</taxon>
        <taxon>Betaproteobacteria</taxon>
        <taxon>Burkholderiales</taxon>
        <taxon>Burkholderiaceae</taxon>
        <taxon>Paraburkholderia</taxon>
    </lineage>
</organism>
<reference evidence="2 3" key="1">
    <citation type="submission" date="2017-02" db="EMBL/GenBank/DDBJ databases">
        <title>Paraburkholderia sophoroidis sp. nov. and Paraburkholderia steynii sp. nov. rhizobial symbionts of the fynbos legume Hypocalyptus sophoroides.</title>
        <authorList>
            <person name="Steenkamp E.T."/>
            <person name="Beukes C.W."/>
            <person name="Van Zyl E."/>
            <person name="Avontuur J."/>
            <person name="Chan W.Y."/>
            <person name="Hassen A."/>
            <person name="Palmer M."/>
            <person name="Mthombeni L."/>
            <person name="Phalane F."/>
            <person name="Sereme K."/>
            <person name="Venter S.N."/>
        </authorList>
    </citation>
    <scope>NUCLEOTIDE SEQUENCE [LARGE SCALE GENOMIC DNA]</scope>
    <source>
        <strain evidence="2 3">HC1.1ba</strain>
    </source>
</reference>